<dbReference type="OrthoDB" id="3184970at2759"/>
<gene>
    <name evidence="1" type="ORF">BD626DRAFT_513927</name>
</gene>
<name>A0A550BZ04_9AGAR</name>
<evidence type="ECO:0000313" key="1">
    <source>
        <dbReference type="EMBL" id="TRM57748.1"/>
    </source>
</evidence>
<dbReference type="AlphaFoldDB" id="A0A550BZ04"/>
<proteinExistence type="predicted"/>
<comment type="caution">
    <text evidence="1">The sequence shown here is derived from an EMBL/GenBank/DDBJ whole genome shotgun (WGS) entry which is preliminary data.</text>
</comment>
<reference evidence="1 2" key="1">
    <citation type="journal article" date="2019" name="New Phytol.">
        <title>Comparative genomics reveals unique wood-decay strategies and fruiting body development in the Schizophyllaceae.</title>
        <authorList>
            <person name="Almasi E."/>
            <person name="Sahu N."/>
            <person name="Krizsan K."/>
            <person name="Balint B."/>
            <person name="Kovacs G.M."/>
            <person name="Kiss B."/>
            <person name="Cseklye J."/>
            <person name="Drula E."/>
            <person name="Henrissat B."/>
            <person name="Nagy I."/>
            <person name="Chovatia M."/>
            <person name="Adam C."/>
            <person name="LaButti K."/>
            <person name="Lipzen A."/>
            <person name="Riley R."/>
            <person name="Grigoriev I.V."/>
            <person name="Nagy L.G."/>
        </authorList>
    </citation>
    <scope>NUCLEOTIDE SEQUENCE [LARGE SCALE GENOMIC DNA]</scope>
    <source>
        <strain evidence="1 2">NL-1724</strain>
    </source>
</reference>
<evidence type="ECO:0008006" key="3">
    <source>
        <dbReference type="Google" id="ProtNLM"/>
    </source>
</evidence>
<protein>
    <recommendedName>
        <fullName evidence="3">BTB domain-containing protein</fullName>
    </recommendedName>
</protein>
<dbReference type="STRING" id="97359.A0A550BZ04"/>
<evidence type="ECO:0000313" key="2">
    <source>
        <dbReference type="Proteomes" id="UP000320762"/>
    </source>
</evidence>
<organism evidence="1 2">
    <name type="scientific">Schizophyllum amplum</name>
    <dbReference type="NCBI Taxonomy" id="97359"/>
    <lineage>
        <taxon>Eukaryota</taxon>
        <taxon>Fungi</taxon>
        <taxon>Dikarya</taxon>
        <taxon>Basidiomycota</taxon>
        <taxon>Agaricomycotina</taxon>
        <taxon>Agaricomycetes</taxon>
        <taxon>Agaricomycetidae</taxon>
        <taxon>Agaricales</taxon>
        <taxon>Schizophyllaceae</taxon>
        <taxon>Schizophyllum</taxon>
    </lineage>
</organism>
<dbReference type="EMBL" id="VDMD01000043">
    <property type="protein sequence ID" value="TRM57748.1"/>
    <property type="molecule type" value="Genomic_DNA"/>
</dbReference>
<accession>A0A550BZ04</accession>
<dbReference type="Proteomes" id="UP000320762">
    <property type="component" value="Unassembled WGS sequence"/>
</dbReference>
<sequence length="303" mass="34033">MPNVVSSRFATSTPTTIAFVSRDNTTFHIERTKLDRAADFSPPSSVASSPTELVHLSENAVTLDLLFRYVYNEVNVNLDQFTIDQVASLATAAEKYIVFSAMSVCRLYMKNHYKTDPIQVLEYAVQHDLRDIVDAAAPYTIGNDLTLMQSVLPASHLLPWVMFNDEYQKIAREVASTGPDPISDHSDSKCELGDEEEETWSWIIHRVSHILLKTGGRALLDMYTQVQAERRRGHEIGAWPTSDMDLRATLGTDAGPLPDAYQMFTAEMLHSVARCEGCDAALRQWRDEIVDEVGKIKPFTTFL</sequence>
<keyword evidence="2" id="KW-1185">Reference proteome</keyword>